<dbReference type="GO" id="GO:0000184">
    <property type="term" value="P:nuclear-transcribed mRNA catabolic process, nonsense-mediated decay"/>
    <property type="evidence" value="ECO:0007669"/>
    <property type="project" value="UniProtKB-KW"/>
</dbReference>
<dbReference type="InterPro" id="IPR005120">
    <property type="entry name" value="UPF3_dom"/>
</dbReference>
<evidence type="ECO:0000256" key="4">
    <source>
        <dbReference type="ARBA" id="ARBA00023242"/>
    </source>
</evidence>
<dbReference type="InterPro" id="IPR035979">
    <property type="entry name" value="RBD_domain_sf"/>
</dbReference>
<feature type="region of interest" description="Disordered" evidence="5">
    <location>
        <begin position="507"/>
        <end position="557"/>
    </location>
</feature>
<dbReference type="FunFam" id="3.30.70.330:FF:000255">
    <property type="entry name" value="Regulator of nonsense transcripts UPF3"/>
    <property type="match status" value="1"/>
</dbReference>
<feature type="compositionally biased region" description="Polar residues" evidence="5">
    <location>
        <begin position="293"/>
        <end position="312"/>
    </location>
</feature>
<proteinExistence type="inferred from homology"/>
<dbReference type="PANTHER" id="PTHR13112">
    <property type="entry name" value="UPF3 REGULATOR OF NONSENSE TRANSCRIPTS-LIKE PROTEIN"/>
    <property type="match status" value="1"/>
</dbReference>
<reference evidence="7 8" key="1">
    <citation type="submission" date="2023-10" db="EMBL/GenBank/DDBJ databases">
        <title>Chromosome-scale genome assembly provides insights into flower coloration mechanisms of Canna indica.</title>
        <authorList>
            <person name="Li C."/>
        </authorList>
    </citation>
    <scope>NUCLEOTIDE SEQUENCE [LARGE SCALE GENOMIC DNA]</scope>
    <source>
        <tissue evidence="7">Flower</tissue>
    </source>
</reference>
<feature type="region of interest" description="Disordered" evidence="5">
    <location>
        <begin position="293"/>
        <end position="313"/>
    </location>
</feature>
<dbReference type="InterPro" id="IPR039722">
    <property type="entry name" value="Upf3"/>
</dbReference>
<feature type="compositionally biased region" description="Low complexity" evidence="5">
    <location>
        <begin position="188"/>
        <end position="197"/>
    </location>
</feature>
<dbReference type="EMBL" id="CP136892">
    <property type="protein sequence ID" value="WOL01564.1"/>
    <property type="molecule type" value="Genomic_DNA"/>
</dbReference>
<comment type="similarity">
    <text evidence="2">Belongs to the RENT3 family.</text>
</comment>
<dbReference type="GO" id="GO:0005730">
    <property type="term" value="C:nucleolus"/>
    <property type="evidence" value="ECO:0007669"/>
    <property type="project" value="TreeGrafter"/>
</dbReference>
<feature type="domain" description="UPF3" evidence="6">
    <location>
        <begin position="6"/>
        <end position="167"/>
    </location>
</feature>
<gene>
    <name evidence="7" type="ORF">Cni_G10281</name>
</gene>
<evidence type="ECO:0000256" key="3">
    <source>
        <dbReference type="ARBA" id="ARBA00023161"/>
    </source>
</evidence>
<protein>
    <submittedName>
        <fullName evidence="7">Regulator of nonsense transcripts UPF3-like isoform X1</fullName>
    </submittedName>
</protein>
<dbReference type="Proteomes" id="UP001327560">
    <property type="component" value="Chromosome 3"/>
</dbReference>
<dbReference type="AlphaFoldDB" id="A0AAQ3K5I1"/>
<evidence type="ECO:0000256" key="5">
    <source>
        <dbReference type="SAM" id="MobiDB-lite"/>
    </source>
</evidence>
<evidence type="ECO:0000313" key="8">
    <source>
        <dbReference type="Proteomes" id="UP001327560"/>
    </source>
</evidence>
<keyword evidence="8" id="KW-1185">Reference proteome</keyword>
<dbReference type="PANTHER" id="PTHR13112:SF0">
    <property type="entry name" value="FI21285P1"/>
    <property type="match status" value="1"/>
</dbReference>
<dbReference type="SUPFAM" id="SSF54928">
    <property type="entry name" value="RNA-binding domain, RBD"/>
    <property type="match status" value="1"/>
</dbReference>
<feature type="region of interest" description="Disordered" evidence="5">
    <location>
        <begin position="394"/>
        <end position="437"/>
    </location>
</feature>
<dbReference type="Gene3D" id="3.30.70.330">
    <property type="match status" value="1"/>
</dbReference>
<feature type="compositionally biased region" description="Basic and acidic residues" evidence="5">
    <location>
        <begin position="394"/>
        <end position="409"/>
    </location>
</feature>
<sequence length="557" mass="61844">MKDPSDRTKVVVRHLPPSISQAVLMEQIDGRFAGRYDWVCFRPGNNSQKNQRHSRVYFNFKSLEDVVEFAEFFDGHLFVNEKGAQFKALVEYAPSQRLPKLWSKKDGREGTISKDPEYMEFLELISKPVEHLPSAEIQLERKEAERAGSTKETLIVTPLMDFVRRKRAAKGGPQRITSSAKASRRASRVSTISSSSKRSSERRKVATSTYVLRDSTKKGSVKDKPTFILMSRREEQQSSRDKYVSIASLTGKEASEDAHASGAFESGKSKLVLLKGKEREGSDASRGLVQQQYVTSAVRSSPTSTSRHNQASGRIIRSILSKEGHVDQSYIAASHPDLHMQATNAEKERRPAWPPNASSNMKDYVSRSSSSLVPISDGEDKVAINNTHGFISNIERHEKRTRNKDRPDRGVWAPLRRSDRSHPSDVTPSSEASQMLTDYPMFISHKTGGKVGEDDVVIQNVRTGRGSNSHAAYDTSLGHGERKIDVSSASSHGGSRVNHFAVENGSHRHVGRRGSARGLKEVDNSMSLLEAKGAKRGSTGYSSHERQVWVQKSGSAP</sequence>
<dbReference type="CDD" id="cd12455">
    <property type="entry name" value="RRM_like_Smg4_UPF3"/>
    <property type="match status" value="1"/>
</dbReference>
<name>A0AAQ3K5I1_9LILI</name>
<evidence type="ECO:0000259" key="6">
    <source>
        <dbReference type="Pfam" id="PF03467"/>
    </source>
</evidence>
<evidence type="ECO:0000256" key="1">
    <source>
        <dbReference type="ARBA" id="ARBA00004123"/>
    </source>
</evidence>
<dbReference type="GO" id="GO:0003729">
    <property type="term" value="F:mRNA binding"/>
    <property type="evidence" value="ECO:0007669"/>
    <property type="project" value="TreeGrafter"/>
</dbReference>
<evidence type="ECO:0000256" key="2">
    <source>
        <dbReference type="ARBA" id="ARBA00005991"/>
    </source>
</evidence>
<evidence type="ECO:0000313" key="7">
    <source>
        <dbReference type="EMBL" id="WOL01564.1"/>
    </source>
</evidence>
<dbReference type="GO" id="GO:0045727">
    <property type="term" value="P:positive regulation of translation"/>
    <property type="evidence" value="ECO:0007669"/>
    <property type="project" value="TreeGrafter"/>
</dbReference>
<keyword evidence="3" id="KW-0866">Nonsense-mediated mRNA decay</keyword>
<feature type="compositionally biased region" description="Polar residues" evidence="5">
    <location>
        <begin position="424"/>
        <end position="436"/>
    </location>
</feature>
<organism evidence="7 8">
    <name type="scientific">Canna indica</name>
    <name type="common">Indian-shot</name>
    <dbReference type="NCBI Taxonomy" id="4628"/>
    <lineage>
        <taxon>Eukaryota</taxon>
        <taxon>Viridiplantae</taxon>
        <taxon>Streptophyta</taxon>
        <taxon>Embryophyta</taxon>
        <taxon>Tracheophyta</taxon>
        <taxon>Spermatophyta</taxon>
        <taxon>Magnoliopsida</taxon>
        <taxon>Liliopsida</taxon>
        <taxon>Zingiberales</taxon>
        <taxon>Cannaceae</taxon>
        <taxon>Canna</taxon>
    </lineage>
</organism>
<keyword evidence="4" id="KW-0539">Nucleus</keyword>
<dbReference type="InterPro" id="IPR012677">
    <property type="entry name" value="Nucleotide-bd_a/b_plait_sf"/>
</dbReference>
<comment type="subcellular location">
    <subcellularLocation>
        <location evidence="1">Nucleus</location>
    </subcellularLocation>
</comment>
<dbReference type="GO" id="GO:0005737">
    <property type="term" value="C:cytoplasm"/>
    <property type="evidence" value="ECO:0007669"/>
    <property type="project" value="TreeGrafter"/>
</dbReference>
<accession>A0AAQ3K5I1</accession>
<feature type="region of interest" description="Disordered" evidence="5">
    <location>
        <begin position="343"/>
        <end position="365"/>
    </location>
</feature>
<feature type="region of interest" description="Disordered" evidence="5">
    <location>
        <begin position="167"/>
        <end position="208"/>
    </location>
</feature>
<dbReference type="Pfam" id="PF03467">
    <property type="entry name" value="Smg4_UPF3"/>
    <property type="match status" value="1"/>
</dbReference>